<dbReference type="Proteomes" id="UP000175677">
    <property type="component" value="Unassembled WGS sequence"/>
</dbReference>
<evidence type="ECO:0000313" key="2">
    <source>
        <dbReference type="EMBL" id="OEY75110.1"/>
    </source>
</evidence>
<proteinExistence type="predicted"/>
<dbReference type="RefSeq" id="WP_052299319.1">
    <property type="nucleotide sequence ID" value="NZ_MCII02000040.1"/>
</dbReference>
<feature type="domain" description="ScoMcrA-like SRA" evidence="1">
    <location>
        <begin position="27"/>
        <end position="109"/>
    </location>
</feature>
<evidence type="ECO:0000313" key="3">
    <source>
        <dbReference type="Proteomes" id="UP000175677"/>
    </source>
</evidence>
<evidence type="ECO:0000259" key="1">
    <source>
        <dbReference type="Pfam" id="PF26348"/>
    </source>
</evidence>
<dbReference type="EMBL" id="MDJC01000043">
    <property type="protein sequence ID" value="OEY75110.1"/>
    <property type="molecule type" value="Genomic_DNA"/>
</dbReference>
<comment type="caution">
    <text evidence="2">The sequence shown here is derived from an EMBL/GenBank/DDBJ whole genome shotgun (WGS) entry which is preliminary data.</text>
</comment>
<dbReference type="InterPro" id="IPR058712">
    <property type="entry name" value="SRA_ScoMcrA"/>
</dbReference>
<reference evidence="2 3" key="1">
    <citation type="submission" date="2016-08" db="EMBL/GenBank/DDBJ databases">
        <authorList>
            <person name="Eshaghi A."/>
            <person name="Soares D."/>
            <person name="Kus J."/>
            <person name="Richardson D."/>
            <person name="Li A."/>
            <person name="Patel S.N."/>
        </authorList>
    </citation>
    <scope>NUCLEOTIDE SEQUENCE [LARGE SCALE GENOMIC DNA]</scope>
    <source>
        <strain evidence="2 3">C860</strain>
    </source>
</reference>
<protein>
    <recommendedName>
        <fullName evidence="1">ScoMcrA-like SRA domain-containing protein</fullName>
    </recommendedName>
</protein>
<accession>A0ABX3BM76</accession>
<gene>
    <name evidence="2" type="ORF">BFQ30_10565</name>
</gene>
<dbReference type="Pfam" id="PF26348">
    <property type="entry name" value="SRA_ScoMcrA"/>
    <property type="match status" value="1"/>
</dbReference>
<keyword evidence="3" id="KW-1185">Reference proteome</keyword>
<organism evidence="2 3">
    <name type="scientific">Haemophilus quentini</name>
    <dbReference type="NCBI Taxonomy" id="123834"/>
    <lineage>
        <taxon>Bacteria</taxon>
        <taxon>Pseudomonadati</taxon>
        <taxon>Pseudomonadota</taxon>
        <taxon>Gammaproteobacteria</taxon>
        <taxon>Pasteurellales</taxon>
        <taxon>Pasteurellaceae</taxon>
        <taxon>Haemophilus</taxon>
    </lineage>
</organism>
<name>A0ABX3BM76_9PAST</name>
<sequence length="110" mass="12536">MRRSLKTKTLVLVTKTYGQQTYINYWENDILYLTGMGLTGDQTLSSQNKTLSESDSNNVTLHLFENDTPNSYIYEGIVTLAGPIIKKAQKDKDGNNRKVYIFPLKKINTI</sequence>